<sequence>MNFITFIAIYYGLTIFLFHLTYSKHINDVCINNENENSNHLSRRSFFGDIWNELKKIGNDVADFGKKALSFIGENNNGNVGYIANSHDIYEVQRDMEKAKQEAREKSIKSIYEETFAIYKLFGEKLGLSDETIKNDIDKLKKDFDITKTKTYKEIKKANIKDLFRRNTEIYQKRNETNHNSLSRRQCGGLYAACSYIDYDTTWTTDKQKNYDCFVTSLPIIGNLIDMAKNFDNKSIKEQFDSVFNYLTGDLYNTIVSAKSKTIHAPILGMITSYEGCVIKELGNGTEWKYYTFIRDLLMFSVSLQFDNEDLRTVIKEVAKGNPKKGYKVFTSNLDSLKVITTSVYSNIPFWVYNYIEDILTKYGEYAGANGGYIANAPPISSGSNKNIQNSSGNKSKDTSSSSSGDNNKKSSSGSSQKSSSGSSSGSYTCKCSSSSWCNENCLNRLHGKLWYSANKGLAIEDSKLKSTFCKYDECREAFDDCRHTRESQYPHWRNCKKIIKDDFKKRYGEDFSIDDESLGFKEPSQKSSSGSSSSGSYTCKCSSSSWCNENCLNRLHGKLWYSANKGLAIEDSKLKSTFCKYDECREAFDDCRHTRESQYPHWRNCKKIIKDDFKKRYGEDFSIDDESLGFKEPSQKSSSGSSSGSYTCKCSSNSWCNENCLNRLHGKLWYSANKGLAIEDSKLKSTFCKYDECREAFDDCRHTRESQYPHWRNCKKIIKDDFKKRYGEDFSIDDKSLGFK</sequence>
<feature type="region of interest" description="Disordered" evidence="1">
    <location>
        <begin position="384"/>
        <end position="428"/>
    </location>
</feature>
<gene>
    <name evidence="2" type="ORF">BCR32DRAFT_308530</name>
</gene>
<keyword evidence="3" id="KW-1185">Reference proteome</keyword>
<evidence type="ECO:0000256" key="1">
    <source>
        <dbReference type="SAM" id="MobiDB-lite"/>
    </source>
</evidence>
<feature type="compositionally biased region" description="Low complexity" evidence="1">
    <location>
        <begin position="390"/>
        <end position="428"/>
    </location>
</feature>
<accession>A0A1Y1XBV1</accession>
<comment type="caution">
    <text evidence="2">The sequence shown here is derived from an EMBL/GenBank/DDBJ whole genome shotgun (WGS) entry which is preliminary data.</text>
</comment>
<dbReference type="EMBL" id="MCFG01000077">
    <property type="protein sequence ID" value="ORX83219.1"/>
    <property type="molecule type" value="Genomic_DNA"/>
</dbReference>
<reference evidence="2 3" key="1">
    <citation type="submission" date="2016-08" db="EMBL/GenBank/DDBJ databases">
        <title>A Parts List for Fungal Cellulosomes Revealed by Comparative Genomics.</title>
        <authorList>
            <consortium name="DOE Joint Genome Institute"/>
            <person name="Haitjema C.H."/>
            <person name="Gilmore S.P."/>
            <person name="Henske J.K."/>
            <person name="Solomon K.V."/>
            <person name="De Groot R."/>
            <person name="Kuo A."/>
            <person name="Mondo S.J."/>
            <person name="Salamov A.A."/>
            <person name="Labutti K."/>
            <person name="Zhao Z."/>
            <person name="Chiniquy J."/>
            <person name="Barry K."/>
            <person name="Brewer H.M."/>
            <person name="Purvine S.O."/>
            <person name="Wright A.T."/>
            <person name="Boxma B."/>
            <person name="Van Alen T."/>
            <person name="Hackstein J.H."/>
            <person name="Baker S.E."/>
            <person name="Grigoriev I.V."/>
            <person name="O'Malley M.A."/>
        </authorList>
    </citation>
    <scope>NUCLEOTIDE SEQUENCE [LARGE SCALE GENOMIC DNA]</scope>
    <source>
        <strain evidence="2 3">S4</strain>
    </source>
</reference>
<protein>
    <submittedName>
        <fullName evidence="2">Uncharacterized protein</fullName>
    </submittedName>
</protein>
<proteinExistence type="predicted"/>
<dbReference type="Proteomes" id="UP000193944">
    <property type="component" value="Unassembled WGS sequence"/>
</dbReference>
<dbReference type="STRING" id="1754192.A0A1Y1XBV1"/>
<reference evidence="2 3" key="2">
    <citation type="submission" date="2016-08" db="EMBL/GenBank/DDBJ databases">
        <title>Pervasive Adenine N6-methylation of Active Genes in Fungi.</title>
        <authorList>
            <consortium name="DOE Joint Genome Institute"/>
            <person name="Mondo S.J."/>
            <person name="Dannebaum R.O."/>
            <person name="Kuo R.C."/>
            <person name="Labutti K."/>
            <person name="Haridas S."/>
            <person name="Kuo A."/>
            <person name="Salamov A."/>
            <person name="Ahrendt S.R."/>
            <person name="Lipzen A."/>
            <person name="Sullivan W."/>
            <person name="Andreopoulos W.B."/>
            <person name="Clum A."/>
            <person name="Lindquist E."/>
            <person name="Daum C."/>
            <person name="Ramamoorthy G.K."/>
            <person name="Gryganskyi A."/>
            <person name="Culley D."/>
            <person name="Magnuson J.K."/>
            <person name="James T.Y."/>
            <person name="O'Malley M.A."/>
            <person name="Stajich J.E."/>
            <person name="Spatafora J.W."/>
            <person name="Visel A."/>
            <person name="Grigoriev I.V."/>
        </authorList>
    </citation>
    <scope>NUCLEOTIDE SEQUENCE [LARGE SCALE GENOMIC DNA]</scope>
    <source>
        <strain evidence="2 3">S4</strain>
    </source>
</reference>
<name>A0A1Y1XBV1_9FUNG</name>
<organism evidence="2 3">
    <name type="scientific">Anaeromyces robustus</name>
    <dbReference type="NCBI Taxonomy" id="1754192"/>
    <lineage>
        <taxon>Eukaryota</taxon>
        <taxon>Fungi</taxon>
        <taxon>Fungi incertae sedis</taxon>
        <taxon>Chytridiomycota</taxon>
        <taxon>Chytridiomycota incertae sedis</taxon>
        <taxon>Neocallimastigomycetes</taxon>
        <taxon>Neocallimastigales</taxon>
        <taxon>Neocallimastigaceae</taxon>
        <taxon>Anaeromyces</taxon>
    </lineage>
</organism>
<evidence type="ECO:0000313" key="3">
    <source>
        <dbReference type="Proteomes" id="UP000193944"/>
    </source>
</evidence>
<evidence type="ECO:0000313" key="2">
    <source>
        <dbReference type="EMBL" id="ORX83219.1"/>
    </source>
</evidence>
<dbReference type="AlphaFoldDB" id="A0A1Y1XBV1"/>